<comment type="catalytic activity">
    <reaction evidence="6">
        <text>ATP + H2O = ADP + phosphate + H(+)</text>
        <dbReference type="Rhea" id="RHEA:13065"/>
        <dbReference type="ChEBI" id="CHEBI:15377"/>
        <dbReference type="ChEBI" id="CHEBI:15378"/>
        <dbReference type="ChEBI" id="CHEBI:30616"/>
        <dbReference type="ChEBI" id="CHEBI:43474"/>
        <dbReference type="ChEBI" id="CHEBI:456216"/>
        <dbReference type="EC" id="3.6.4.13"/>
    </reaction>
</comment>
<dbReference type="PROSITE" id="PS51194">
    <property type="entry name" value="HELICASE_CTER"/>
    <property type="match status" value="1"/>
</dbReference>
<dbReference type="EMBL" id="JAAWWB010000001">
    <property type="protein sequence ID" value="KAG6791733.1"/>
    <property type="molecule type" value="Genomic_DNA"/>
</dbReference>
<dbReference type="SMART" id="SM00490">
    <property type="entry name" value="HELICc"/>
    <property type="match status" value="1"/>
</dbReference>
<proteinExistence type="inferred from homology"/>
<dbReference type="Proteomes" id="UP000886885">
    <property type="component" value="Chromosome 1A"/>
</dbReference>
<dbReference type="EC" id="3.6.4.13" evidence="6"/>
<comment type="similarity">
    <text evidence="6">Belongs to the DEAD box helicase family.</text>
</comment>
<organism evidence="11 12">
    <name type="scientific">Populus tomentosa</name>
    <name type="common">Chinese white poplar</name>
    <dbReference type="NCBI Taxonomy" id="118781"/>
    <lineage>
        <taxon>Eukaryota</taxon>
        <taxon>Viridiplantae</taxon>
        <taxon>Streptophyta</taxon>
        <taxon>Embryophyta</taxon>
        <taxon>Tracheophyta</taxon>
        <taxon>Spermatophyta</taxon>
        <taxon>Magnoliopsida</taxon>
        <taxon>eudicotyledons</taxon>
        <taxon>Gunneridae</taxon>
        <taxon>Pentapetalae</taxon>
        <taxon>rosids</taxon>
        <taxon>fabids</taxon>
        <taxon>Malpighiales</taxon>
        <taxon>Salicaceae</taxon>
        <taxon>Saliceae</taxon>
        <taxon>Populus</taxon>
    </lineage>
</organism>
<accession>A0A8X8IX74</accession>
<dbReference type="Pfam" id="PF00271">
    <property type="entry name" value="Helicase_C"/>
    <property type="match status" value="1"/>
</dbReference>
<reference evidence="11" key="1">
    <citation type="journal article" date="2020" name="bioRxiv">
        <title>Hybrid origin of Populus tomentosa Carr. identified through genome sequencing and phylogenomic analysis.</title>
        <authorList>
            <person name="An X."/>
            <person name="Gao K."/>
            <person name="Chen Z."/>
            <person name="Li J."/>
            <person name="Yang X."/>
            <person name="Yang X."/>
            <person name="Zhou J."/>
            <person name="Guo T."/>
            <person name="Zhao T."/>
            <person name="Huang S."/>
            <person name="Miao D."/>
            <person name="Khan W.U."/>
            <person name="Rao P."/>
            <person name="Ye M."/>
            <person name="Lei B."/>
            <person name="Liao W."/>
            <person name="Wang J."/>
            <person name="Ji L."/>
            <person name="Li Y."/>
            <person name="Guo B."/>
            <person name="Mustafa N.S."/>
            <person name="Li S."/>
            <person name="Yun Q."/>
            <person name="Keller S.R."/>
            <person name="Mao J."/>
            <person name="Zhang R."/>
            <person name="Strauss S.H."/>
        </authorList>
    </citation>
    <scope>NUCLEOTIDE SEQUENCE</scope>
    <source>
        <strain evidence="11">GM15</strain>
        <tissue evidence="11">Leaf</tissue>
    </source>
</reference>
<dbReference type="AlphaFoldDB" id="A0A8X8IX74"/>
<evidence type="ECO:0000256" key="6">
    <source>
        <dbReference type="RuleBase" id="RU365068"/>
    </source>
</evidence>
<dbReference type="PROSITE" id="PS51195">
    <property type="entry name" value="Q_MOTIF"/>
    <property type="match status" value="1"/>
</dbReference>
<evidence type="ECO:0000259" key="9">
    <source>
        <dbReference type="PROSITE" id="PS51194"/>
    </source>
</evidence>
<feature type="domain" description="Helicase ATP-binding" evidence="8">
    <location>
        <begin position="406"/>
        <end position="589"/>
    </location>
</feature>
<comment type="caution">
    <text evidence="11">The sequence shown here is derived from an EMBL/GenBank/DDBJ whole genome shotgun (WGS) entry which is preliminary data.</text>
</comment>
<feature type="domain" description="Helicase C-terminal" evidence="9">
    <location>
        <begin position="621"/>
        <end position="782"/>
    </location>
</feature>
<keyword evidence="3 6" id="KW-0067">ATP-binding</keyword>
<name>A0A8X8IX74_POPTO</name>
<keyword evidence="6" id="KW-0347">Helicase</keyword>
<feature type="region of interest" description="Disordered" evidence="7">
    <location>
        <begin position="280"/>
        <end position="314"/>
    </location>
</feature>
<evidence type="ECO:0000256" key="3">
    <source>
        <dbReference type="ARBA" id="ARBA00022840"/>
    </source>
</evidence>
<dbReference type="InterPro" id="IPR014014">
    <property type="entry name" value="RNA_helicase_DEAD_Q_motif"/>
</dbReference>
<keyword evidence="1 6" id="KW-0547">Nucleotide-binding</keyword>
<dbReference type="InterPro" id="IPR011545">
    <property type="entry name" value="DEAD/DEAH_box_helicase_dom"/>
</dbReference>
<gene>
    <name evidence="11" type="ORF">POTOM_000866</name>
</gene>
<evidence type="ECO:0000256" key="7">
    <source>
        <dbReference type="SAM" id="MobiDB-lite"/>
    </source>
</evidence>
<keyword evidence="2 6" id="KW-0378">Hydrolase</keyword>
<evidence type="ECO:0000313" key="11">
    <source>
        <dbReference type="EMBL" id="KAG6791733.1"/>
    </source>
</evidence>
<evidence type="ECO:0000256" key="2">
    <source>
        <dbReference type="ARBA" id="ARBA00022801"/>
    </source>
</evidence>
<dbReference type="GO" id="GO:0003724">
    <property type="term" value="F:RNA helicase activity"/>
    <property type="evidence" value="ECO:0007669"/>
    <property type="project" value="UniProtKB-EC"/>
</dbReference>
<dbReference type="InterPro" id="IPR014001">
    <property type="entry name" value="Helicase_ATP-bd"/>
</dbReference>
<evidence type="ECO:0000256" key="5">
    <source>
        <dbReference type="PROSITE-ProRule" id="PRU00552"/>
    </source>
</evidence>
<evidence type="ECO:0000259" key="8">
    <source>
        <dbReference type="PROSITE" id="PS51192"/>
    </source>
</evidence>
<dbReference type="OrthoDB" id="193716at2759"/>
<feature type="domain" description="DEAD-box RNA helicase Q" evidence="10">
    <location>
        <begin position="375"/>
        <end position="403"/>
    </location>
</feature>
<comment type="function">
    <text evidence="6">RNA helicase.</text>
</comment>
<feature type="short sequence motif" description="Q motif" evidence="5">
    <location>
        <begin position="375"/>
        <end position="403"/>
    </location>
</feature>
<dbReference type="PROSITE" id="PS51192">
    <property type="entry name" value="HELICASE_ATP_BIND_1"/>
    <property type="match status" value="1"/>
</dbReference>
<protein>
    <recommendedName>
        <fullName evidence="6">ATP-dependent RNA helicase</fullName>
        <ecNumber evidence="6">3.6.4.13</ecNumber>
    </recommendedName>
</protein>
<dbReference type="InterPro" id="IPR001650">
    <property type="entry name" value="Helicase_C-like"/>
</dbReference>
<dbReference type="GO" id="GO:0016787">
    <property type="term" value="F:hydrolase activity"/>
    <property type="evidence" value="ECO:0007669"/>
    <property type="project" value="UniProtKB-KW"/>
</dbReference>
<evidence type="ECO:0000313" key="12">
    <source>
        <dbReference type="Proteomes" id="UP000886885"/>
    </source>
</evidence>
<evidence type="ECO:0000256" key="1">
    <source>
        <dbReference type="ARBA" id="ARBA00022741"/>
    </source>
</evidence>
<evidence type="ECO:0000259" key="10">
    <source>
        <dbReference type="PROSITE" id="PS51195"/>
    </source>
</evidence>
<evidence type="ECO:0000256" key="4">
    <source>
        <dbReference type="ARBA" id="ARBA00022884"/>
    </source>
</evidence>
<dbReference type="GO" id="GO:0005524">
    <property type="term" value="F:ATP binding"/>
    <property type="evidence" value="ECO:0007669"/>
    <property type="project" value="UniProtKB-UniRule"/>
</dbReference>
<dbReference type="PANTHER" id="PTHR24031">
    <property type="entry name" value="RNA HELICASE"/>
    <property type="match status" value="1"/>
</dbReference>
<comment type="domain">
    <text evidence="6">The Q motif is unique to and characteristic of the DEAD box family of RNA helicases and controls ATP binding and hydrolysis.</text>
</comment>
<dbReference type="GO" id="GO:0003723">
    <property type="term" value="F:RNA binding"/>
    <property type="evidence" value="ECO:0007669"/>
    <property type="project" value="UniProtKB-UniRule"/>
</dbReference>
<keyword evidence="12" id="KW-1185">Reference proteome</keyword>
<dbReference type="Pfam" id="PF00270">
    <property type="entry name" value="DEAD"/>
    <property type="match status" value="1"/>
</dbReference>
<sequence>MTVKAKTHLLLNPTNKCSPNPFSWHFDFPFAIMYQSLIHRSKPLSEQLRTRIFIRLMGGGPRTFPGGLNKWQWKRLHEKKAKEKEKRLLDQEKQLYQARMRSHIRSKLAGQPDPDLNPDPSEFNPMSPKEHIKALADRFMKEGAEDLWNEMDGPLKAPSDERPGFVGTNQRPGSINSPLDLRKLMSEGRNVSRHREENGFHYVKNRDYSTRRDLDFGSSGVSVKPFVRKERKFRRNESSSSDDDEDYGFVNDKVMNFGRDSGNERGAVSNSRNVSEFMKNKGFETQKQRRFGRNESDDLEGGGERRGRSAKEIGSRDALGKYDVKKTRRVPLKELENDFASEVELIRYELARKKKLAGNDGENEDEDEDSILSDKRFDECGLSPSTVRALTAAGYVQMTRVQEATLSVCLEGKDAMVKAKTGKGKSAAFLLPAIEAVLKARSSNAKLRVSPIYVLILCPTRELASQIAAEANAILKYHDGIVMQTLVGGTRFKDDQRCLESDPCQILVATPGRLLDHIENKSGLSMHLKGLKMLILDEADHLLDLGFRKDVEKIVDCLPRQRQSLLFSATIPKEVHRISQLVLKREHDFVNTVGCMETPAKIKQSFLVSPHELHFQVVHYLLKEHIQKAPDYKVIVFCTTGMVTSLMYLLLREMKMNVREMHSRKPQLYQTRVSDEFQESNRLILVTSDVSARGMNYPDVTLVIQMEESMSKIDSSVKEGAYHAWLDYYNPIREIGRDKTSLVDLANRFSESIGLQKPPSLCRKTALKMGLKDIPGLAPAFNHHAIASSKLCNCAFDGLFYCIIQCSEDTLELQMQIDRLRMYSKQK</sequence>
<keyword evidence="4 6" id="KW-0694">RNA-binding</keyword>
<dbReference type="SMART" id="SM00487">
    <property type="entry name" value="DEXDc"/>
    <property type="match status" value="1"/>
</dbReference>